<accession>A0A1L4CZE1</accession>
<proteinExistence type="predicted"/>
<organism evidence="1 2">
    <name type="scientific">Silvanigrella aquatica</name>
    <dbReference type="NCBI Taxonomy" id="1915309"/>
    <lineage>
        <taxon>Bacteria</taxon>
        <taxon>Pseudomonadati</taxon>
        <taxon>Bdellovibrionota</taxon>
        <taxon>Oligoflexia</taxon>
        <taxon>Silvanigrellales</taxon>
        <taxon>Silvanigrellaceae</taxon>
        <taxon>Silvanigrella</taxon>
    </lineage>
</organism>
<name>A0A1L4CZE1_9BACT</name>
<dbReference type="RefSeq" id="WP_148697048.1">
    <property type="nucleotide sequence ID" value="NZ_CP017834.1"/>
</dbReference>
<evidence type="ECO:0000313" key="2">
    <source>
        <dbReference type="Proteomes" id="UP000184731"/>
    </source>
</evidence>
<sequence length="119" mass="13750">MTEAELYVSGQFNESKKTTKFNIEFVDKLQNENQKITLICLENNLCKAYNILDTGSDYAFQNGEIKSIRQKRDLFHIPQSVFRELYRSTHRELNQIAAGTINTVNKVGTAIVRAITFNW</sequence>
<gene>
    <name evidence="1" type="ORF">AXG55_05120</name>
</gene>
<dbReference type="AlphaFoldDB" id="A0A1L4CZE1"/>
<keyword evidence="2" id="KW-1185">Reference proteome</keyword>
<evidence type="ECO:0000313" key="1">
    <source>
        <dbReference type="EMBL" id="APJ03316.1"/>
    </source>
</evidence>
<dbReference type="EMBL" id="CP017834">
    <property type="protein sequence ID" value="APJ03316.1"/>
    <property type="molecule type" value="Genomic_DNA"/>
</dbReference>
<dbReference type="KEGG" id="saqi:AXG55_05120"/>
<protein>
    <submittedName>
        <fullName evidence="1">Uncharacterized protein</fullName>
    </submittedName>
</protein>
<reference evidence="1 2" key="1">
    <citation type="submission" date="2016-10" db="EMBL/GenBank/DDBJ databases">
        <title>Silvanigrella aquatica sp. nov., isolated from a freshwater lake located in the Black Forest, Germany, description of Silvanigrellaceae fam. nov., Silvanigrellales ord. nov., reclassification of the order Bdellovibrionales in the class Oligoflexia, reclassification of the families Bacteriovoracaceae and Halobacteriovoraceae in the new order Bacteriovoracales ord. nov., and reclassification of the family Pseudobacteriovoracaceae in the order Oligoflexiales.</title>
        <authorList>
            <person name="Hahn M.W."/>
            <person name="Schmidt J."/>
            <person name="Koll U."/>
            <person name="Rohde M."/>
            <person name="Verbag S."/>
            <person name="Pitt A."/>
            <person name="Nakai R."/>
            <person name="Naganuma T."/>
            <person name="Lang E."/>
        </authorList>
    </citation>
    <scope>NUCLEOTIDE SEQUENCE [LARGE SCALE GENOMIC DNA]</scope>
    <source>
        <strain evidence="1 2">MWH-Nonnen-W8red</strain>
    </source>
</reference>
<dbReference type="Proteomes" id="UP000184731">
    <property type="component" value="Chromosome"/>
</dbReference>